<dbReference type="PANTHER" id="PTHR43622:SF7">
    <property type="entry name" value="3-DEHYDROQUINATE SYNTHASE, CHLOROPLASTIC"/>
    <property type="match status" value="1"/>
</dbReference>
<gene>
    <name evidence="22" type="primary">aroB</name>
    <name evidence="22" type="ORF">AVCANL283_00580</name>
</gene>
<evidence type="ECO:0000259" key="20">
    <source>
        <dbReference type="Pfam" id="PF01761"/>
    </source>
</evidence>
<dbReference type="Gene3D" id="1.20.1090.10">
    <property type="entry name" value="Dehydroquinate synthase-like - alpha domain"/>
    <property type="match status" value="1"/>
</dbReference>
<dbReference type="GO" id="GO:0003856">
    <property type="term" value="F:3-dehydroquinate synthase activity"/>
    <property type="evidence" value="ECO:0007669"/>
    <property type="project" value="UniProtKB-EC"/>
</dbReference>
<comment type="caution">
    <text evidence="22">The sequence shown here is derived from an EMBL/GenBank/DDBJ whole genome shotgun (WGS) entry which is preliminary data.</text>
</comment>
<comment type="pathway">
    <text evidence="6">Metabolic intermediate biosynthesis; chorismate biosynthesis; chorismate from D-erythrose 4-phosphate and phosphoenolpyruvate: step 2/7.</text>
</comment>
<evidence type="ECO:0000256" key="19">
    <source>
        <dbReference type="NCBIfam" id="TIGR01357"/>
    </source>
</evidence>
<dbReference type="NCBIfam" id="TIGR01357">
    <property type="entry name" value="aroB"/>
    <property type="match status" value="1"/>
</dbReference>
<evidence type="ECO:0000256" key="6">
    <source>
        <dbReference type="ARBA" id="ARBA00004661"/>
    </source>
</evidence>
<evidence type="ECO:0000256" key="12">
    <source>
        <dbReference type="ARBA" id="ARBA00022723"/>
    </source>
</evidence>
<dbReference type="RefSeq" id="WP_172232390.1">
    <property type="nucleotide sequence ID" value="NZ_CP035946.1"/>
</dbReference>
<evidence type="ECO:0000256" key="3">
    <source>
        <dbReference type="ARBA" id="ARBA00001941"/>
    </source>
</evidence>
<evidence type="ECO:0000256" key="1">
    <source>
        <dbReference type="ARBA" id="ARBA00001393"/>
    </source>
</evidence>
<evidence type="ECO:0000256" key="7">
    <source>
        <dbReference type="ARBA" id="ARBA00005412"/>
    </source>
</evidence>
<dbReference type="CDD" id="cd08195">
    <property type="entry name" value="DHQS"/>
    <property type="match status" value="1"/>
</dbReference>
<proteinExistence type="inferred from homology"/>
<evidence type="ECO:0000256" key="8">
    <source>
        <dbReference type="ARBA" id="ARBA00013031"/>
    </source>
</evidence>
<keyword evidence="14" id="KW-0862">Zinc</keyword>
<evidence type="ECO:0000256" key="2">
    <source>
        <dbReference type="ARBA" id="ARBA00001911"/>
    </source>
</evidence>
<evidence type="ECO:0000256" key="10">
    <source>
        <dbReference type="ARBA" id="ARBA00022490"/>
    </source>
</evidence>
<comment type="cofactor">
    <cofactor evidence="2">
        <name>NAD(+)</name>
        <dbReference type="ChEBI" id="CHEBI:57540"/>
    </cofactor>
</comment>
<comment type="similarity">
    <text evidence="7">Belongs to the sugar phosphate cyclases superfamily. Dehydroquinate synthase family.</text>
</comment>
<evidence type="ECO:0000313" key="22">
    <source>
        <dbReference type="EMBL" id="MBZ7986608.1"/>
    </source>
</evidence>
<evidence type="ECO:0000313" key="23">
    <source>
        <dbReference type="Proteomes" id="UP000786183"/>
    </source>
</evidence>
<evidence type="ECO:0000259" key="21">
    <source>
        <dbReference type="Pfam" id="PF24621"/>
    </source>
</evidence>
<dbReference type="InterPro" id="IPR030963">
    <property type="entry name" value="DHQ_synth_fam"/>
</dbReference>
<feature type="domain" description="3-dehydroquinate synthase N-terminal" evidence="20">
    <location>
        <begin position="52"/>
        <end position="164"/>
    </location>
</feature>
<evidence type="ECO:0000256" key="5">
    <source>
        <dbReference type="ARBA" id="ARBA00004496"/>
    </source>
</evidence>
<evidence type="ECO:0000256" key="9">
    <source>
        <dbReference type="ARBA" id="ARBA00017684"/>
    </source>
</evidence>
<evidence type="ECO:0000256" key="17">
    <source>
        <dbReference type="ARBA" id="ARBA00023239"/>
    </source>
</evidence>
<dbReference type="InterPro" id="IPR016037">
    <property type="entry name" value="DHQ_synth_AroB"/>
</dbReference>
<evidence type="ECO:0000256" key="18">
    <source>
        <dbReference type="ARBA" id="ARBA00023285"/>
    </source>
</evidence>
<feature type="domain" description="3-dehydroquinate synthase C-terminal" evidence="21">
    <location>
        <begin position="167"/>
        <end position="304"/>
    </location>
</feature>
<dbReference type="SUPFAM" id="SSF56796">
    <property type="entry name" value="Dehydroquinate synthase-like"/>
    <property type="match status" value="1"/>
</dbReference>
<dbReference type="InterPro" id="IPR050071">
    <property type="entry name" value="Dehydroquinate_synthase"/>
</dbReference>
<dbReference type="EMBL" id="JACGBB010000001">
    <property type="protein sequence ID" value="MBZ7986608.1"/>
    <property type="molecule type" value="Genomic_DNA"/>
</dbReference>
<organism evidence="22 23">
    <name type="scientific">Campylobacter canadensis</name>
    <dbReference type="NCBI Taxonomy" id="449520"/>
    <lineage>
        <taxon>Bacteria</taxon>
        <taxon>Pseudomonadati</taxon>
        <taxon>Campylobacterota</taxon>
        <taxon>Epsilonproteobacteria</taxon>
        <taxon>Campylobacterales</taxon>
        <taxon>Campylobacteraceae</taxon>
        <taxon>Campylobacter</taxon>
    </lineage>
</organism>
<sequence length="338" mass="38528">MKIQVKDKHYVMINEKIQIDGDFVILSNKTLEKLLLNDFISMLNKDNLKAVICIEDGEEYKNLSTVEYVLNEMFKLNLSRNISLINFGGGVISDIGGFVAAIYKRGIKHINVATTLLAAVDAAVGGKNGVNNSFGKNLVGTFKQADSVYIFTKYFNTLKKDEISAALAESIKMALCFDKEFYNEIKNMSLDNLNYDLILEKSIKIKAQVVKNDEFEKGERMKLNYGHTFAHVIENLTNYKKYLHGQAVSIGMVMANKLSLKLGLIDKEYYEDILNTLKKFKLQTDFKISNSLEFYNAFFQDKKSDDRKINFILLNKEAAIIKSDVKKEDVLCILKDYE</sequence>
<reference evidence="22 23" key="1">
    <citation type="submission" date="2020-07" db="EMBL/GenBank/DDBJ databases">
        <title>Transfer of Campylobacter canadensis to the novel genus Avispirillum gen. nov., that also includes two novel species recovered from migratory waterfowl: Avispirillum anseris sp. nov. and Avispirillum brantae sp. nov.</title>
        <authorList>
            <person name="Miller W.G."/>
            <person name="Chapman M.H."/>
            <person name="Yee E."/>
            <person name="Inglis G.D."/>
        </authorList>
    </citation>
    <scope>NUCLEOTIDE SEQUENCE [LARGE SCALE GENOMIC DNA]</scope>
    <source>
        <strain evidence="22 23">L283</strain>
    </source>
</reference>
<accession>A0ABS7WQ25</accession>
<name>A0ABS7WQ25_9BACT</name>
<dbReference type="EC" id="4.2.3.4" evidence="8 19"/>
<dbReference type="Gene3D" id="3.40.50.1970">
    <property type="match status" value="1"/>
</dbReference>
<keyword evidence="12" id="KW-0479">Metal-binding</keyword>
<keyword evidence="13" id="KW-0547">Nucleotide-binding</keyword>
<comment type="cofactor">
    <cofactor evidence="3">
        <name>Co(2+)</name>
        <dbReference type="ChEBI" id="CHEBI:48828"/>
    </cofactor>
</comment>
<dbReference type="Proteomes" id="UP000786183">
    <property type="component" value="Unassembled WGS sequence"/>
</dbReference>
<keyword evidence="16" id="KW-0057">Aromatic amino acid biosynthesis</keyword>
<comment type="catalytic activity">
    <reaction evidence="1">
        <text>7-phospho-2-dehydro-3-deoxy-D-arabino-heptonate = 3-dehydroquinate + phosphate</text>
        <dbReference type="Rhea" id="RHEA:21968"/>
        <dbReference type="ChEBI" id="CHEBI:32364"/>
        <dbReference type="ChEBI" id="CHEBI:43474"/>
        <dbReference type="ChEBI" id="CHEBI:58394"/>
        <dbReference type="EC" id="4.2.3.4"/>
    </reaction>
</comment>
<dbReference type="Pfam" id="PF01761">
    <property type="entry name" value="DHQ_synthase"/>
    <property type="match status" value="1"/>
</dbReference>
<keyword evidence="18" id="KW-0170">Cobalt</keyword>
<keyword evidence="23" id="KW-1185">Reference proteome</keyword>
<dbReference type="InterPro" id="IPR056179">
    <property type="entry name" value="DHQS_C"/>
</dbReference>
<comment type="function">
    <text evidence="4">Catalyzes the conversion of 3-deoxy-D-arabino-heptulosonate 7-phosphate (DAHP) to dehydroquinate (DHQ).</text>
</comment>
<comment type="subcellular location">
    <subcellularLocation>
        <location evidence="5">Cytoplasm</location>
    </subcellularLocation>
</comment>
<evidence type="ECO:0000256" key="11">
    <source>
        <dbReference type="ARBA" id="ARBA00022605"/>
    </source>
</evidence>
<evidence type="ECO:0000256" key="14">
    <source>
        <dbReference type="ARBA" id="ARBA00022833"/>
    </source>
</evidence>
<keyword evidence="10" id="KW-0963">Cytoplasm</keyword>
<evidence type="ECO:0000256" key="4">
    <source>
        <dbReference type="ARBA" id="ARBA00003485"/>
    </source>
</evidence>
<protein>
    <recommendedName>
        <fullName evidence="9 19">3-dehydroquinate synthase</fullName>
        <ecNumber evidence="8 19">4.2.3.4</ecNumber>
    </recommendedName>
</protein>
<evidence type="ECO:0000256" key="13">
    <source>
        <dbReference type="ARBA" id="ARBA00022741"/>
    </source>
</evidence>
<dbReference type="Pfam" id="PF24621">
    <property type="entry name" value="DHQS_C"/>
    <property type="match status" value="1"/>
</dbReference>
<keyword evidence="17 22" id="KW-0456">Lyase</keyword>
<dbReference type="PIRSF" id="PIRSF001455">
    <property type="entry name" value="DHQ_synth"/>
    <property type="match status" value="1"/>
</dbReference>
<evidence type="ECO:0000256" key="15">
    <source>
        <dbReference type="ARBA" id="ARBA00023027"/>
    </source>
</evidence>
<evidence type="ECO:0000256" key="16">
    <source>
        <dbReference type="ARBA" id="ARBA00023141"/>
    </source>
</evidence>
<dbReference type="InterPro" id="IPR030960">
    <property type="entry name" value="DHQS/DOIS_N"/>
</dbReference>
<keyword evidence="15" id="KW-0520">NAD</keyword>
<keyword evidence="11" id="KW-0028">Amino-acid biosynthesis</keyword>
<dbReference type="PANTHER" id="PTHR43622">
    <property type="entry name" value="3-DEHYDROQUINATE SYNTHASE"/>
    <property type="match status" value="1"/>
</dbReference>